<dbReference type="InParanoid" id="E3N8P7"/>
<dbReference type="HOGENOM" id="CLU_042576_1_0_1"/>
<dbReference type="PANTHER" id="PTHR31379">
    <property type="entry name" value="F-BOX C PROTEIN-RELATED-RELATED"/>
    <property type="match status" value="1"/>
</dbReference>
<evidence type="ECO:0000313" key="2">
    <source>
        <dbReference type="Proteomes" id="UP000008281"/>
    </source>
</evidence>
<gene>
    <name evidence="1" type="ORF">CRE_22638</name>
</gene>
<dbReference type="OMA" id="HINVEYH"/>
<dbReference type="InterPro" id="IPR021942">
    <property type="entry name" value="DUF3557"/>
</dbReference>
<keyword evidence="2" id="KW-1185">Reference proteome</keyword>
<dbReference type="FunCoup" id="E3N8P7">
    <property type="interactions" value="1258"/>
</dbReference>
<reference evidence="1" key="1">
    <citation type="submission" date="2007-07" db="EMBL/GenBank/DDBJ databases">
        <title>PCAP assembly of the Caenorhabditis remanei genome.</title>
        <authorList>
            <consortium name="The Caenorhabditis remanei Sequencing Consortium"/>
            <person name="Wilson R.K."/>
        </authorList>
    </citation>
    <scope>NUCLEOTIDE SEQUENCE [LARGE SCALE GENOMIC DNA]</scope>
    <source>
        <strain evidence="1">PB4641</strain>
    </source>
</reference>
<name>E3N8P7_CAERE</name>
<protein>
    <submittedName>
        <fullName evidence="1">Uncharacterized protein</fullName>
    </submittedName>
</protein>
<dbReference type="Pfam" id="PF12078">
    <property type="entry name" value="DUF3557"/>
    <property type="match status" value="1"/>
</dbReference>
<sequence>MRTRPLQYESLKAVLLYLDANVRFQISHRLPAIRITEKVVPLRVRQFEFQSFETTINKTTYKLGVCQRWTPGKRVPANVKFWNSIGVVGHDLDQYGLEHDPGNTVLYEGDVSFCGKYPEYPWDMEERELELREQLRKLEHRMAPKIRSNVSGRKRNDIEELASRIDDIRISLIPFNCRRGNRRPPYVCYLQLTILCGRRRIKKIQRYGYTKKLHEAMKDLNNMLFGGRRAPIQIPEYLPPCSCPIARLPVGFKMKTKYLTMEYVEFLRRKYDPVMSMLDDSCFPLNSVFVTDHINVEYHGRFPEIDNARKLVISIIIMKMRTCWL</sequence>
<dbReference type="PANTHER" id="PTHR31379:SF1">
    <property type="entry name" value="F-BOX C PROTEIN-RELATED"/>
    <property type="match status" value="1"/>
</dbReference>
<accession>E3N8P7</accession>
<dbReference type="AlphaFoldDB" id="E3N8P7"/>
<evidence type="ECO:0000313" key="1">
    <source>
        <dbReference type="EMBL" id="EFO89549.1"/>
    </source>
</evidence>
<dbReference type="Proteomes" id="UP000008281">
    <property type="component" value="Unassembled WGS sequence"/>
</dbReference>
<organism evidence="2">
    <name type="scientific">Caenorhabditis remanei</name>
    <name type="common">Caenorhabditis vulgaris</name>
    <dbReference type="NCBI Taxonomy" id="31234"/>
    <lineage>
        <taxon>Eukaryota</taxon>
        <taxon>Metazoa</taxon>
        <taxon>Ecdysozoa</taxon>
        <taxon>Nematoda</taxon>
        <taxon>Chromadorea</taxon>
        <taxon>Rhabditida</taxon>
        <taxon>Rhabditina</taxon>
        <taxon>Rhabditomorpha</taxon>
        <taxon>Rhabditoidea</taxon>
        <taxon>Rhabditidae</taxon>
        <taxon>Peloderinae</taxon>
        <taxon>Caenorhabditis</taxon>
    </lineage>
</organism>
<proteinExistence type="predicted"/>
<dbReference type="EMBL" id="DS268558">
    <property type="protein sequence ID" value="EFO89549.1"/>
    <property type="molecule type" value="Genomic_DNA"/>
</dbReference>